<keyword evidence="1" id="KW-0479">Metal-binding</keyword>
<evidence type="ECO:0000259" key="5">
    <source>
        <dbReference type="PROSITE" id="PS50188"/>
    </source>
</evidence>
<feature type="domain" description="B30.2/SPRY" evidence="5">
    <location>
        <begin position="1"/>
        <end position="214"/>
    </location>
</feature>
<dbReference type="AlphaFoldDB" id="A0AAQ4QRT9"/>
<dbReference type="Pfam" id="PF00622">
    <property type="entry name" value="SPRY"/>
    <property type="match status" value="1"/>
</dbReference>
<dbReference type="PRINTS" id="PR01407">
    <property type="entry name" value="BUTYPHLNCDUF"/>
</dbReference>
<organism evidence="6 7">
    <name type="scientific">Gasterosteus aculeatus aculeatus</name>
    <name type="common">three-spined stickleback</name>
    <dbReference type="NCBI Taxonomy" id="481459"/>
    <lineage>
        <taxon>Eukaryota</taxon>
        <taxon>Metazoa</taxon>
        <taxon>Chordata</taxon>
        <taxon>Craniata</taxon>
        <taxon>Vertebrata</taxon>
        <taxon>Euteleostomi</taxon>
        <taxon>Actinopterygii</taxon>
        <taxon>Neopterygii</taxon>
        <taxon>Teleostei</taxon>
        <taxon>Neoteleostei</taxon>
        <taxon>Acanthomorphata</taxon>
        <taxon>Eupercaria</taxon>
        <taxon>Perciformes</taxon>
        <taxon>Cottioidei</taxon>
        <taxon>Gasterosteales</taxon>
        <taxon>Gasterosteidae</taxon>
        <taxon>Gasterosteus</taxon>
    </lineage>
</organism>
<reference evidence="6" key="3">
    <citation type="submission" date="2025-09" db="UniProtKB">
        <authorList>
            <consortium name="Ensembl"/>
        </authorList>
    </citation>
    <scope>IDENTIFICATION</scope>
</reference>
<dbReference type="SUPFAM" id="SSF49899">
    <property type="entry name" value="Concanavalin A-like lectins/glucanases"/>
    <property type="match status" value="1"/>
</dbReference>
<accession>A0AAQ4QRT9</accession>
<name>A0AAQ4QRT9_GASAC</name>
<dbReference type="InterPro" id="IPR013320">
    <property type="entry name" value="ConA-like_dom_sf"/>
</dbReference>
<dbReference type="Proteomes" id="UP000007635">
    <property type="component" value="Unassembled WGS sequence"/>
</dbReference>
<dbReference type="InterPro" id="IPR001870">
    <property type="entry name" value="B30.2/SPRY"/>
</dbReference>
<dbReference type="PROSITE" id="PS50188">
    <property type="entry name" value="B302_SPRY"/>
    <property type="match status" value="1"/>
</dbReference>
<dbReference type="InterPro" id="IPR003877">
    <property type="entry name" value="SPRY_dom"/>
</dbReference>
<keyword evidence="7" id="KW-1185">Reference proteome</keyword>
<feature type="region of interest" description="Disordered" evidence="4">
    <location>
        <begin position="120"/>
        <end position="146"/>
    </location>
</feature>
<proteinExistence type="predicted"/>
<reference evidence="6" key="2">
    <citation type="submission" date="2025-08" db="UniProtKB">
        <authorList>
            <consortium name="Ensembl"/>
        </authorList>
    </citation>
    <scope>IDENTIFICATION</scope>
</reference>
<protein>
    <recommendedName>
        <fullName evidence="5">B30.2/SPRY domain-containing protein</fullName>
    </recommendedName>
</protein>
<dbReference type="PANTHER" id="PTHR25465:SF14">
    <property type="entry name" value="E3 UBIQUITIN-PROTEIN LIGASE TRIM65"/>
    <property type="match status" value="1"/>
</dbReference>
<dbReference type="GO" id="GO:0008270">
    <property type="term" value="F:zinc ion binding"/>
    <property type="evidence" value="ECO:0007669"/>
    <property type="project" value="UniProtKB-KW"/>
</dbReference>
<evidence type="ECO:0000256" key="4">
    <source>
        <dbReference type="SAM" id="MobiDB-lite"/>
    </source>
</evidence>
<dbReference type="SMART" id="SM00449">
    <property type="entry name" value="SPRY"/>
    <property type="match status" value="1"/>
</dbReference>
<keyword evidence="2" id="KW-0863">Zinc-finger</keyword>
<dbReference type="InterPro" id="IPR003879">
    <property type="entry name" value="Butyrophylin_SPRY"/>
</dbReference>
<evidence type="ECO:0000256" key="3">
    <source>
        <dbReference type="ARBA" id="ARBA00022833"/>
    </source>
</evidence>
<sequence>RHSDGDDLKLDESTASKRLVLSDGGRKAKTVQLVNEKVQRPESPVRFKRTQVFCEKGLNGLCYWEVECEGEVGIAVAYRAVGRRWDRSGGLGCNDKSWSLLCSRYTTRYKTRYTAIHGKTSKDVKPNNGKLSKAVKRNNKRTSEDVNPKENVQRCKKIGVFLDWEAGTLTYYRVKPEKELIHTFHHKFTELVFPCFWFKNGSVTLCEMNLCSVP</sequence>
<reference evidence="6 7" key="1">
    <citation type="journal article" date="2021" name="G3 (Bethesda)">
        <title>Improved contiguity of the threespine stickleback genome using long-read sequencing.</title>
        <authorList>
            <person name="Nath S."/>
            <person name="Shaw D.E."/>
            <person name="White M.A."/>
        </authorList>
    </citation>
    <scope>NUCLEOTIDE SEQUENCE [LARGE SCALE GENOMIC DNA]</scope>
    <source>
        <strain evidence="6 7">Lake Benthic</strain>
    </source>
</reference>
<dbReference type="InterPro" id="IPR051051">
    <property type="entry name" value="E3_ubiq-ligase_TRIM/RNF"/>
</dbReference>
<dbReference type="PANTHER" id="PTHR25465">
    <property type="entry name" value="B-BOX DOMAIN CONTAINING"/>
    <property type="match status" value="1"/>
</dbReference>
<dbReference type="Gene3D" id="2.60.120.920">
    <property type="match status" value="1"/>
</dbReference>
<evidence type="ECO:0000256" key="2">
    <source>
        <dbReference type="ARBA" id="ARBA00022771"/>
    </source>
</evidence>
<keyword evidence="3" id="KW-0862">Zinc</keyword>
<dbReference type="GeneTree" id="ENSGT00940000162312"/>
<dbReference type="InterPro" id="IPR043136">
    <property type="entry name" value="B30.2/SPRY_sf"/>
</dbReference>
<dbReference type="Ensembl" id="ENSGACT00000069373.1">
    <property type="protein sequence ID" value="ENSGACP00000053582.1"/>
    <property type="gene ID" value="ENSGACG00000031994.1"/>
</dbReference>
<evidence type="ECO:0000313" key="7">
    <source>
        <dbReference type="Proteomes" id="UP000007635"/>
    </source>
</evidence>
<evidence type="ECO:0000256" key="1">
    <source>
        <dbReference type="ARBA" id="ARBA00022723"/>
    </source>
</evidence>
<evidence type="ECO:0000313" key="6">
    <source>
        <dbReference type="Ensembl" id="ENSGACP00000053582.1"/>
    </source>
</evidence>